<name>A0A848KQU7_9ACTN</name>
<dbReference type="PRINTS" id="PR00411">
    <property type="entry name" value="PNDRDTASEI"/>
</dbReference>
<dbReference type="RefSeq" id="WP_170193580.1">
    <property type="nucleotide sequence ID" value="NZ_JABBNB010000006.1"/>
</dbReference>
<evidence type="ECO:0000256" key="6">
    <source>
        <dbReference type="ARBA" id="ARBA00023002"/>
    </source>
</evidence>
<dbReference type="FunFam" id="3.50.50.60:FF:000228">
    <property type="entry name" value="FAD-containing monooxygenase EthA"/>
    <property type="match status" value="1"/>
</dbReference>
<gene>
    <name evidence="8" type="ORF">HH308_07585</name>
</gene>
<comment type="caution">
    <text evidence="8">The sequence shown here is derived from an EMBL/GenBank/DDBJ whole genome shotgun (WGS) entry which is preliminary data.</text>
</comment>
<keyword evidence="6" id="KW-0560">Oxidoreductase</keyword>
<dbReference type="SUPFAM" id="SSF51905">
    <property type="entry name" value="FAD/NAD(P)-binding domain"/>
    <property type="match status" value="2"/>
</dbReference>
<evidence type="ECO:0000313" key="8">
    <source>
        <dbReference type="EMBL" id="NMO01076.1"/>
    </source>
</evidence>
<dbReference type="AlphaFoldDB" id="A0A848KQU7"/>
<evidence type="ECO:0000256" key="2">
    <source>
        <dbReference type="ARBA" id="ARBA00010139"/>
    </source>
</evidence>
<comment type="similarity">
    <text evidence="2">Belongs to the FAD-binding monooxygenase family.</text>
</comment>
<keyword evidence="5" id="KW-0521">NADP</keyword>
<dbReference type="Pfam" id="PF13738">
    <property type="entry name" value="Pyr_redox_3"/>
    <property type="match status" value="1"/>
</dbReference>
<dbReference type="PANTHER" id="PTHR43872:SF1">
    <property type="entry name" value="MONOOXYGENASE, PUTATIVE (AFU_ORTHOLOGUE AFUA_8G02570)-RELATED"/>
    <property type="match status" value="1"/>
</dbReference>
<reference evidence="8 9" key="1">
    <citation type="submission" date="2020-04" db="EMBL/GenBank/DDBJ databases">
        <title>Gordonia sp. nov. TBRC 11910.</title>
        <authorList>
            <person name="Suriyachadkun C."/>
        </authorList>
    </citation>
    <scope>NUCLEOTIDE SEQUENCE [LARGE SCALE GENOMIC DNA]</scope>
    <source>
        <strain evidence="8 9">TBRC 11910</strain>
    </source>
</reference>
<dbReference type="Gene3D" id="3.50.50.60">
    <property type="entry name" value="FAD/NAD(P)-binding domain"/>
    <property type="match status" value="1"/>
</dbReference>
<dbReference type="InterPro" id="IPR051820">
    <property type="entry name" value="FAD-binding_MO"/>
</dbReference>
<dbReference type="EMBL" id="JABBNB010000006">
    <property type="protein sequence ID" value="NMO01076.1"/>
    <property type="molecule type" value="Genomic_DNA"/>
</dbReference>
<evidence type="ECO:0000256" key="3">
    <source>
        <dbReference type="ARBA" id="ARBA00022630"/>
    </source>
</evidence>
<dbReference type="InterPro" id="IPR036188">
    <property type="entry name" value="FAD/NAD-bd_sf"/>
</dbReference>
<protein>
    <submittedName>
        <fullName evidence="8">NAD(P)/FAD-dependent oxidoreductase</fullName>
    </submittedName>
</protein>
<evidence type="ECO:0000256" key="7">
    <source>
        <dbReference type="ARBA" id="ARBA00023033"/>
    </source>
</evidence>
<organism evidence="8 9">
    <name type="scientific">Gordonia asplenii</name>
    <dbReference type="NCBI Taxonomy" id="2725283"/>
    <lineage>
        <taxon>Bacteria</taxon>
        <taxon>Bacillati</taxon>
        <taxon>Actinomycetota</taxon>
        <taxon>Actinomycetes</taxon>
        <taxon>Mycobacteriales</taxon>
        <taxon>Gordoniaceae</taxon>
        <taxon>Gordonia</taxon>
    </lineage>
</organism>
<proteinExistence type="inferred from homology"/>
<sequence length="490" mass="55163">MSEKRSDSADADLLDVVIIGAGISGIDAAYRLREDDPNLRYRVLERRARVGGTWDLFRYPGIRSDSDIFTLSFPFEPWRRPEALAQGPDIRRYVEDTAIQEGIADHIRFDEHVQSIEWDSSSDIWTVSSLVDGTPRRRQSRFVYLATGYYNYDEPYTPQFAGVDEFAGVIVHPQHWPEDLDFAGKRIVVIGSGATAVSMIPALARQADHVTMVQRSPSYIASMSQRQKINPIIRKLLPANVAHAVIRARFAAQTAALVHTVHRFPKFGRRVLTAGVRRELPDGYPVDPHFTPTYDPWEQRMCMVPDGDLFAEISSGTVEMVTDHIERFDADGLTLASGRHLDADIIVTATGLALQAFGGIRVYVDGAEVKPNDRFLFKSHLLEEVPNLAWSVGYTNASWTLRADMTARAVAKLLRHMRTEGYTHAYPRLAEASMPTRPLWDLKAGYVLRAPDALPKAGTRGNWQVRHNYYRDAIAHRLDDVTESMVFGKV</sequence>
<dbReference type="Proteomes" id="UP000550729">
    <property type="component" value="Unassembled WGS sequence"/>
</dbReference>
<keyword evidence="3" id="KW-0285">Flavoprotein</keyword>
<evidence type="ECO:0000256" key="5">
    <source>
        <dbReference type="ARBA" id="ARBA00022857"/>
    </source>
</evidence>
<keyword evidence="4" id="KW-0274">FAD</keyword>
<keyword evidence="7" id="KW-0503">Monooxygenase</keyword>
<comment type="cofactor">
    <cofactor evidence="1">
        <name>FAD</name>
        <dbReference type="ChEBI" id="CHEBI:57692"/>
    </cofactor>
</comment>
<evidence type="ECO:0000313" key="9">
    <source>
        <dbReference type="Proteomes" id="UP000550729"/>
    </source>
</evidence>
<keyword evidence="9" id="KW-1185">Reference proteome</keyword>
<evidence type="ECO:0000256" key="4">
    <source>
        <dbReference type="ARBA" id="ARBA00022827"/>
    </source>
</evidence>
<dbReference type="PANTHER" id="PTHR43872">
    <property type="entry name" value="MONOOXYGENASE, PUTATIVE (AFU_ORTHOLOGUE AFUA_8G02570)-RELATED"/>
    <property type="match status" value="1"/>
</dbReference>
<evidence type="ECO:0000256" key="1">
    <source>
        <dbReference type="ARBA" id="ARBA00001974"/>
    </source>
</evidence>
<dbReference type="GO" id="GO:0004497">
    <property type="term" value="F:monooxygenase activity"/>
    <property type="evidence" value="ECO:0007669"/>
    <property type="project" value="UniProtKB-KW"/>
</dbReference>
<accession>A0A848KQU7</accession>